<dbReference type="InterPro" id="IPR009057">
    <property type="entry name" value="Homeodomain-like_sf"/>
</dbReference>
<dbReference type="SUPFAM" id="SSF53697">
    <property type="entry name" value="SIS domain"/>
    <property type="match status" value="1"/>
</dbReference>
<dbReference type="PANTHER" id="PTHR30514">
    <property type="entry name" value="GLUCOKINASE"/>
    <property type="match status" value="1"/>
</dbReference>
<accession>A0A430AJ76</accession>
<dbReference type="Gene3D" id="3.40.50.10490">
    <property type="entry name" value="Glucose-6-phosphate isomerase like protein, domain 1"/>
    <property type="match status" value="1"/>
</dbReference>
<organism evidence="6 7">
    <name type="scientific">Vagococcus entomophilus</name>
    <dbReference type="NCBI Taxonomy" id="1160095"/>
    <lineage>
        <taxon>Bacteria</taxon>
        <taxon>Bacillati</taxon>
        <taxon>Bacillota</taxon>
        <taxon>Bacilli</taxon>
        <taxon>Lactobacillales</taxon>
        <taxon>Enterococcaceae</taxon>
        <taxon>Vagococcus</taxon>
    </lineage>
</organism>
<sequence length="260" mass="29729">MRVRRRGMFHYKSVQKLNELELGVYNYVMTHRDEVMHMKIRQLAANAHVSTTTVLRFCTKMGYEGYSDFKLQLKIEKENKALSNLSKRDDELQDFFKLARKPAFQQNILACAQMLQKASRLFFFGMGSSGMMAQYGARLFSTVGIDTLNIEDSFYPLPDTDNESTILVVLSVSGETEMMLQLVSRLKARGVLIISITNHETSTLAKISDRSIPCYIPIELVADHYNVTSQVPTVYLLEELARKARQLKEKHGKTLDSLEK</sequence>
<dbReference type="PANTHER" id="PTHR30514:SF1">
    <property type="entry name" value="HTH-TYPE TRANSCRIPTIONAL REGULATOR HEXR-RELATED"/>
    <property type="match status" value="1"/>
</dbReference>
<dbReference type="AlphaFoldDB" id="A0A430AJ76"/>
<name>A0A430AJ76_9ENTE</name>
<comment type="caution">
    <text evidence="6">The sequence shown here is derived from an EMBL/GenBank/DDBJ whole genome shotgun (WGS) entry which is preliminary data.</text>
</comment>
<proteinExistence type="predicted"/>
<evidence type="ECO:0000259" key="4">
    <source>
        <dbReference type="PROSITE" id="PS51071"/>
    </source>
</evidence>
<dbReference type="Pfam" id="PF01380">
    <property type="entry name" value="SIS"/>
    <property type="match status" value="1"/>
</dbReference>
<keyword evidence="1" id="KW-0805">Transcription regulation</keyword>
<dbReference type="GO" id="GO:0097367">
    <property type="term" value="F:carbohydrate derivative binding"/>
    <property type="evidence" value="ECO:0007669"/>
    <property type="project" value="InterPro"/>
</dbReference>
<feature type="domain" description="HTH rpiR-type" evidence="4">
    <location>
        <begin position="4"/>
        <end position="80"/>
    </location>
</feature>
<dbReference type="Proteomes" id="UP000288669">
    <property type="component" value="Unassembled WGS sequence"/>
</dbReference>
<reference evidence="6 7" key="1">
    <citation type="submission" date="2017-05" db="EMBL/GenBank/DDBJ databases">
        <title>Vagococcus spp. assemblies.</title>
        <authorList>
            <person name="Gulvik C.A."/>
        </authorList>
    </citation>
    <scope>NUCLEOTIDE SEQUENCE [LARGE SCALE GENOMIC DNA]</scope>
    <source>
        <strain evidence="6 7">DSM 24756</strain>
    </source>
</reference>
<evidence type="ECO:0000313" key="6">
    <source>
        <dbReference type="EMBL" id="RSU07977.1"/>
    </source>
</evidence>
<dbReference type="InterPro" id="IPR000281">
    <property type="entry name" value="HTH_RpiR"/>
</dbReference>
<dbReference type="InterPro" id="IPR036388">
    <property type="entry name" value="WH-like_DNA-bd_sf"/>
</dbReference>
<evidence type="ECO:0000259" key="5">
    <source>
        <dbReference type="PROSITE" id="PS51464"/>
    </source>
</evidence>
<dbReference type="PROSITE" id="PS51071">
    <property type="entry name" value="HTH_RPIR"/>
    <property type="match status" value="1"/>
</dbReference>
<protein>
    <recommendedName>
        <fullName evidence="8">RpiR family transcriptional regulator</fullName>
    </recommendedName>
</protein>
<evidence type="ECO:0000256" key="1">
    <source>
        <dbReference type="ARBA" id="ARBA00023015"/>
    </source>
</evidence>
<dbReference type="Gene3D" id="1.10.10.10">
    <property type="entry name" value="Winged helix-like DNA-binding domain superfamily/Winged helix DNA-binding domain"/>
    <property type="match status" value="1"/>
</dbReference>
<gene>
    <name evidence="6" type="ORF">CBF30_01680</name>
</gene>
<dbReference type="EMBL" id="NGJZ01000001">
    <property type="protein sequence ID" value="RSU07977.1"/>
    <property type="molecule type" value="Genomic_DNA"/>
</dbReference>
<dbReference type="InterPro" id="IPR035472">
    <property type="entry name" value="RpiR-like_SIS"/>
</dbReference>
<keyword evidence="7" id="KW-1185">Reference proteome</keyword>
<evidence type="ECO:0000313" key="7">
    <source>
        <dbReference type="Proteomes" id="UP000288669"/>
    </source>
</evidence>
<keyword evidence="3" id="KW-0804">Transcription</keyword>
<evidence type="ECO:0000256" key="3">
    <source>
        <dbReference type="ARBA" id="ARBA00023163"/>
    </source>
</evidence>
<dbReference type="SUPFAM" id="SSF46689">
    <property type="entry name" value="Homeodomain-like"/>
    <property type="match status" value="1"/>
</dbReference>
<feature type="domain" description="SIS" evidence="5">
    <location>
        <begin position="111"/>
        <end position="247"/>
    </location>
</feature>
<dbReference type="GO" id="GO:0003700">
    <property type="term" value="F:DNA-binding transcription factor activity"/>
    <property type="evidence" value="ECO:0007669"/>
    <property type="project" value="InterPro"/>
</dbReference>
<dbReference type="Pfam" id="PF01418">
    <property type="entry name" value="HTH_6"/>
    <property type="match status" value="1"/>
</dbReference>
<dbReference type="InterPro" id="IPR047640">
    <property type="entry name" value="RpiR-like"/>
</dbReference>
<keyword evidence="2" id="KW-0238">DNA-binding</keyword>
<dbReference type="CDD" id="cd05013">
    <property type="entry name" value="SIS_RpiR"/>
    <property type="match status" value="1"/>
</dbReference>
<dbReference type="OrthoDB" id="1648815at2"/>
<evidence type="ECO:0000256" key="2">
    <source>
        <dbReference type="ARBA" id="ARBA00023125"/>
    </source>
</evidence>
<evidence type="ECO:0008006" key="8">
    <source>
        <dbReference type="Google" id="ProtNLM"/>
    </source>
</evidence>
<dbReference type="InterPro" id="IPR001347">
    <property type="entry name" value="SIS_dom"/>
</dbReference>
<dbReference type="GO" id="GO:0003677">
    <property type="term" value="F:DNA binding"/>
    <property type="evidence" value="ECO:0007669"/>
    <property type="project" value="UniProtKB-KW"/>
</dbReference>
<dbReference type="PROSITE" id="PS51464">
    <property type="entry name" value="SIS"/>
    <property type="match status" value="1"/>
</dbReference>
<dbReference type="InterPro" id="IPR046348">
    <property type="entry name" value="SIS_dom_sf"/>
</dbReference>
<dbReference type="GO" id="GO:1901135">
    <property type="term" value="P:carbohydrate derivative metabolic process"/>
    <property type="evidence" value="ECO:0007669"/>
    <property type="project" value="InterPro"/>
</dbReference>